<organism evidence="1 2">
    <name type="scientific">Pedobacter helvus</name>
    <dbReference type="NCBI Taxonomy" id="2563444"/>
    <lineage>
        <taxon>Bacteria</taxon>
        <taxon>Pseudomonadati</taxon>
        <taxon>Bacteroidota</taxon>
        <taxon>Sphingobacteriia</taxon>
        <taxon>Sphingobacteriales</taxon>
        <taxon>Sphingobacteriaceae</taxon>
        <taxon>Pedobacter</taxon>
    </lineage>
</organism>
<dbReference type="GO" id="GO:0016779">
    <property type="term" value="F:nucleotidyltransferase activity"/>
    <property type="evidence" value="ECO:0007669"/>
    <property type="project" value="UniProtKB-KW"/>
</dbReference>
<keyword evidence="1" id="KW-0808">Transferase</keyword>
<evidence type="ECO:0000313" key="2">
    <source>
        <dbReference type="Proteomes" id="UP001517367"/>
    </source>
</evidence>
<evidence type="ECO:0000313" key="1">
    <source>
        <dbReference type="EMBL" id="MFN0290514.1"/>
    </source>
</evidence>
<dbReference type="PANTHER" id="PTHR21485">
    <property type="entry name" value="HAD SUPERFAMILY MEMBERS CMAS AND KDSC"/>
    <property type="match status" value="1"/>
</dbReference>
<dbReference type="InterPro" id="IPR050793">
    <property type="entry name" value="CMP-NeuNAc_synthase"/>
</dbReference>
<reference evidence="1 2" key="1">
    <citation type="submission" date="2024-12" db="EMBL/GenBank/DDBJ databases">
        <authorList>
            <person name="Hu S."/>
        </authorList>
    </citation>
    <scope>NUCLEOTIDE SEQUENCE [LARGE SCALE GENOMIC DNA]</scope>
    <source>
        <strain evidence="1 2">P-25</strain>
    </source>
</reference>
<dbReference type="EMBL" id="SRMP02000003">
    <property type="protein sequence ID" value="MFN0290514.1"/>
    <property type="molecule type" value="Genomic_DNA"/>
</dbReference>
<sequence>MKILYLIPARGGSKGLPRKNIKLLGLKPLINYTIEVARAVANDEDICVSTDDMEIINIAKATGLGVPFLRPSYLSTDKANTYDVIVHALNYYKSIGIEYDMVMLLQPTSPFREEKHLREVIEIYKKNQLADMVVSVKVSKDNPYFNLFEETDEGILKKSKLNLSDRRQDCPIVYAYNGSIYLIKSENLIRQGNLQFENPIKYVMDDIYSIDIDTPLDWLLAETILKEIIRAHEK</sequence>
<dbReference type="CDD" id="cd02513">
    <property type="entry name" value="CMP-NeuAc_Synthase"/>
    <property type="match status" value="1"/>
</dbReference>
<proteinExistence type="predicted"/>
<comment type="caution">
    <text evidence="1">The sequence shown here is derived from an EMBL/GenBank/DDBJ whole genome shotgun (WGS) entry which is preliminary data.</text>
</comment>
<accession>A0ABW9JDN1</accession>
<dbReference type="InterPro" id="IPR003329">
    <property type="entry name" value="Cytidylyl_trans"/>
</dbReference>
<dbReference type="PANTHER" id="PTHR21485:SF6">
    <property type="entry name" value="N-ACYLNEURAMINATE CYTIDYLYLTRANSFERASE-RELATED"/>
    <property type="match status" value="1"/>
</dbReference>
<gene>
    <name evidence="1" type="ORF">E5L68_003885</name>
</gene>
<keyword evidence="2" id="KW-1185">Reference proteome</keyword>
<dbReference type="RefSeq" id="WP_138729739.1">
    <property type="nucleotide sequence ID" value="NZ_SRMP02000003.1"/>
</dbReference>
<dbReference type="Pfam" id="PF02348">
    <property type="entry name" value="CTP_transf_3"/>
    <property type="match status" value="1"/>
</dbReference>
<protein>
    <submittedName>
        <fullName evidence="1">Cytidylyltransferase domain-containing protein</fullName>
    </submittedName>
</protein>
<dbReference type="SUPFAM" id="SSF53448">
    <property type="entry name" value="Nucleotide-diphospho-sugar transferases"/>
    <property type="match status" value="1"/>
</dbReference>
<dbReference type="Proteomes" id="UP001517367">
    <property type="component" value="Unassembled WGS sequence"/>
</dbReference>
<keyword evidence="1" id="KW-0548">Nucleotidyltransferase</keyword>
<dbReference type="Gene3D" id="3.90.550.10">
    <property type="entry name" value="Spore Coat Polysaccharide Biosynthesis Protein SpsA, Chain A"/>
    <property type="match status" value="1"/>
</dbReference>
<name>A0ABW9JDN1_9SPHI</name>
<dbReference type="InterPro" id="IPR029044">
    <property type="entry name" value="Nucleotide-diphossugar_trans"/>
</dbReference>